<keyword evidence="3" id="KW-1185">Reference proteome</keyword>
<evidence type="ECO:0000313" key="3">
    <source>
        <dbReference type="Proteomes" id="UP000838821"/>
    </source>
</evidence>
<proteinExistence type="predicted"/>
<reference evidence="2" key="1">
    <citation type="submission" date="2022-01" db="EMBL/GenBank/DDBJ databases">
        <authorList>
            <person name="Criscuolo A."/>
        </authorList>
    </citation>
    <scope>NUCLEOTIDE SEQUENCE</scope>
    <source>
        <strain evidence="2">CIP111891</strain>
    </source>
</reference>
<dbReference type="SUPFAM" id="SSF51735">
    <property type="entry name" value="NAD(P)-binding Rossmann-fold domains"/>
    <property type="match status" value="1"/>
</dbReference>
<accession>A0ABM9BS27</accession>
<dbReference type="Gene3D" id="3.40.50.720">
    <property type="entry name" value="NAD(P)-binding Rossmann-like Domain"/>
    <property type="match status" value="1"/>
</dbReference>
<dbReference type="EMBL" id="CAKMMW010000001">
    <property type="protein sequence ID" value="CAH1192194.1"/>
    <property type="molecule type" value="Genomic_DNA"/>
</dbReference>
<name>A0ABM9BS27_9BACL</name>
<comment type="caution">
    <text evidence="2">The sequence shown here is derived from an EMBL/GenBank/DDBJ whole genome shotgun (WGS) entry which is preliminary data.</text>
</comment>
<evidence type="ECO:0000259" key="1">
    <source>
        <dbReference type="Pfam" id="PF01370"/>
    </source>
</evidence>
<gene>
    <name evidence="2" type="ORF">PAECIP111891_00232</name>
</gene>
<feature type="domain" description="NAD-dependent epimerase/dehydratase" evidence="1">
    <location>
        <begin position="128"/>
        <end position="188"/>
    </location>
</feature>
<dbReference type="RefSeq" id="WP_236284079.1">
    <property type="nucleotide sequence ID" value="NZ_CAKMMW010000001.1"/>
</dbReference>
<protein>
    <recommendedName>
        <fullName evidence="1">NAD-dependent epimerase/dehydratase domain-containing protein</fullName>
    </recommendedName>
</protein>
<dbReference type="Proteomes" id="UP000838821">
    <property type="component" value="Unassembled WGS sequence"/>
</dbReference>
<sequence>MLKAMVVRAGSGWERVLVKRLVEENVEVIAYSGSQRKLETLQMNISSPLLRIIRGDVVNPDELLVAANGVNVIFCGVYLTYDDKPEKVHQMLEAVRSVSAAIGAKLVIVEGVYRPVVVKESANVPSPTSMRIFSPELYGEAASNTLIHYALRKIVQGKPVKLPIDPSIRRDYLFIDDAARYVHELASTESAYGGNWHLCGNGSISQTEFLGFAGSVVQIALRFETIGKWQQRLLQWYEPEMRIKLESYERSGKNYGTSSMAYDGVSPTSYEEGIVLTVKHMLEKYVAKESTGS</sequence>
<evidence type="ECO:0000313" key="2">
    <source>
        <dbReference type="EMBL" id="CAH1192194.1"/>
    </source>
</evidence>
<dbReference type="InterPro" id="IPR001509">
    <property type="entry name" value="Epimerase_deHydtase"/>
</dbReference>
<dbReference type="Pfam" id="PF01370">
    <property type="entry name" value="Epimerase"/>
    <property type="match status" value="1"/>
</dbReference>
<dbReference type="InterPro" id="IPR036291">
    <property type="entry name" value="NAD(P)-bd_dom_sf"/>
</dbReference>
<organism evidence="2 3">
    <name type="scientific">Paenibacillus allorhizoplanae</name>
    <dbReference type="NCBI Taxonomy" id="2905648"/>
    <lineage>
        <taxon>Bacteria</taxon>
        <taxon>Bacillati</taxon>
        <taxon>Bacillota</taxon>
        <taxon>Bacilli</taxon>
        <taxon>Bacillales</taxon>
        <taxon>Paenibacillaceae</taxon>
        <taxon>Paenibacillus</taxon>
    </lineage>
</organism>